<keyword evidence="3" id="KW-1185">Reference proteome</keyword>
<dbReference type="PANTHER" id="PTHR32063">
    <property type="match status" value="1"/>
</dbReference>
<dbReference type="InterPro" id="IPR001036">
    <property type="entry name" value="Acrflvin-R"/>
</dbReference>
<feature type="transmembrane region" description="Helical" evidence="1">
    <location>
        <begin position="330"/>
        <end position="348"/>
    </location>
</feature>
<dbReference type="RefSeq" id="WP_189477031.1">
    <property type="nucleotide sequence ID" value="NZ_BMYM01000001.1"/>
</dbReference>
<feature type="transmembrane region" description="Helical" evidence="1">
    <location>
        <begin position="886"/>
        <end position="906"/>
    </location>
</feature>
<dbReference type="Gene3D" id="1.20.1640.10">
    <property type="entry name" value="Multidrug efflux transporter AcrB transmembrane domain"/>
    <property type="match status" value="2"/>
</dbReference>
<dbReference type="PANTHER" id="PTHR32063:SF33">
    <property type="entry name" value="RND SUPERFAMILY EFFLUX PUMP PERMEASE COMPONENT"/>
    <property type="match status" value="1"/>
</dbReference>
<dbReference type="Gene3D" id="3.30.70.1430">
    <property type="entry name" value="Multidrug efflux transporter AcrB pore domain"/>
    <property type="match status" value="2"/>
</dbReference>
<name>A0A918XHS7_9GAMM</name>
<reference evidence="2" key="2">
    <citation type="submission" date="2020-09" db="EMBL/GenBank/DDBJ databases">
        <authorList>
            <person name="Sun Q."/>
            <person name="Kim S."/>
        </authorList>
    </citation>
    <scope>NUCLEOTIDE SEQUENCE</scope>
    <source>
        <strain evidence="2">KCTC 23430</strain>
    </source>
</reference>
<dbReference type="Gene3D" id="3.30.70.1440">
    <property type="entry name" value="Multidrug efflux transporter AcrB pore domain"/>
    <property type="match status" value="1"/>
</dbReference>
<dbReference type="SUPFAM" id="SSF82714">
    <property type="entry name" value="Multidrug efflux transporter AcrB TolC docking domain, DN and DC subdomains"/>
    <property type="match status" value="2"/>
</dbReference>
<dbReference type="AlphaFoldDB" id="A0A918XHS7"/>
<dbReference type="PRINTS" id="PR00702">
    <property type="entry name" value="ACRIFLAVINRP"/>
</dbReference>
<accession>A0A918XHS7</accession>
<evidence type="ECO:0000256" key="1">
    <source>
        <dbReference type="SAM" id="Phobius"/>
    </source>
</evidence>
<comment type="caution">
    <text evidence="2">The sequence shown here is derived from an EMBL/GenBank/DDBJ whole genome shotgun (WGS) entry which is preliminary data.</text>
</comment>
<feature type="transmembrane region" description="Helical" evidence="1">
    <location>
        <begin position="459"/>
        <end position="478"/>
    </location>
</feature>
<feature type="transmembrane region" description="Helical" evidence="1">
    <location>
        <begin position="989"/>
        <end position="1014"/>
    </location>
</feature>
<dbReference type="Proteomes" id="UP000644693">
    <property type="component" value="Unassembled WGS sequence"/>
</dbReference>
<dbReference type="Pfam" id="PF00873">
    <property type="entry name" value="ACR_tran"/>
    <property type="match status" value="1"/>
</dbReference>
<proteinExistence type="predicted"/>
<dbReference type="GO" id="GO:0042910">
    <property type="term" value="F:xenobiotic transmembrane transporter activity"/>
    <property type="evidence" value="ECO:0007669"/>
    <property type="project" value="TreeGrafter"/>
</dbReference>
<feature type="transmembrane region" description="Helical" evidence="1">
    <location>
        <begin position="530"/>
        <end position="551"/>
    </location>
</feature>
<evidence type="ECO:0000313" key="2">
    <source>
        <dbReference type="EMBL" id="GHD32370.1"/>
    </source>
</evidence>
<dbReference type="SUPFAM" id="SSF82866">
    <property type="entry name" value="Multidrug efflux transporter AcrB transmembrane domain"/>
    <property type="match status" value="2"/>
</dbReference>
<feature type="transmembrane region" description="Helical" evidence="1">
    <location>
        <begin position="12"/>
        <end position="33"/>
    </location>
</feature>
<feature type="transmembrane region" description="Helical" evidence="1">
    <location>
        <begin position="427"/>
        <end position="447"/>
    </location>
</feature>
<feature type="transmembrane region" description="Helical" evidence="1">
    <location>
        <begin position="385"/>
        <end position="406"/>
    </location>
</feature>
<reference evidence="2" key="1">
    <citation type="journal article" date="2014" name="Int. J. Syst. Evol. Microbiol.">
        <title>Complete genome sequence of Corynebacterium casei LMG S-19264T (=DSM 44701T), isolated from a smear-ripened cheese.</title>
        <authorList>
            <consortium name="US DOE Joint Genome Institute (JGI-PGF)"/>
            <person name="Walter F."/>
            <person name="Albersmeier A."/>
            <person name="Kalinowski J."/>
            <person name="Ruckert C."/>
        </authorList>
    </citation>
    <scope>NUCLEOTIDE SEQUENCE</scope>
    <source>
        <strain evidence="2">KCTC 23430</strain>
    </source>
</reference>
<dbReference type="Gene3D" id="3.30.2090.10">
    <property type="entry name" value="Multidrug efflux transporter AcrB TolC docking domain, DN and DC subdomains"/>
    <property type="match status" value="2"/>
</dbReference>
<keyword evidence="1" id="KW-1133">Transmembrane helix</keyword>
<dbReference type="InterPro" id="IPR027463">
    <property type="entry name" value="AcrB_DN_DC_subdom"/>
</dbReference>
<dbReference type="GO" id="GO:0005886">
    <property type="term" value="C:plasma membrane"/>
    <property type="evidence" value="ECO:0007669"/>
    <property type="project" value="TreeGrafter"/>
</dbReference>
<feature type="transmembrane region" description="Helical" evidence="1">
    <location>
        <begin position="912"/>
        <end position="936"/>
    </location>
</feature>
<evidence type="ECO:0000313" key="3">
    <source>
        <dbReference type="Proteomes" id="UP000644693"/>
    </source>
</evidence>
<gene>
    <name evidence="2" type="ORF">GCM10007053_16460</name>
</gene>
<dbReference type="EMBL" id="BMYM01000001">
    <property type="protein sequence ID" value="GHD32370.1"/>
    <property type="molecule type" value="Genomic_DNA"/>
</dbReference>
<protein>
    <submittedName>
        <fullName evidence="2">Acriflavin resistance protein</fullName>
    </submittedName>
</protein>
<feature type="transmembrane region" description="Helical" evidence="1">
    <location>
        <begin position="861"/>
        <end position="879"/>
    </location>
</feature>
<dbReference type="Gene3D" id="3.30.70.1320">
    <property type="entry name" value="Multidrug efflux transporter AcrB pore domain like"/>
    <property type="match status" value="1"/>
</dbReference>
<feature type="transmembrane region" description="Helical" evidence="1">
    <location>
        <begin position="957"/>
        <end position="977"/>
    </location>
</feature>
<sequence>MERIIAWWVRTPVAANLLMVGIVLAGYLGFLAMEREAFPQVSPNQVEIEVTWPGAAPQEVEEQIIIRIEEALKNIDRLYHVYSTAQENFGRIEVTTFPDVDVNTFLNDVKNAVDSVASLPRDMENPIVRRTEWRNEMMRIAVYGDIGEKALTRLAQDLRNEVGALPYISTIDLFGTRREEVTIELSESAMRSYRLTFAEVADAIRANSLNLSSGQVRTDTGDIQLRARNMADTQTDFEQIVVRQTEGGAVIRVGDVARVNDGFEDNEILATMNGQPAVLIQVQTTDNMQVVKASNAVKAWMAEAQMRMPEGVELTLWADNADIYSSRMNLIGESSVLGLMLVFMVLILSLRPKVALWVTGGIAVAFIGTFSLLPMNDVSLNVISTFAFLLVLGIVVDDAIVVGESIHHHAHEELSGDQAAVKGAMAVSRPVIFAVLTTMVAFAPWLFVTGEEAQVTRQLSIVITVALAISLIEAFFILPTHLRHLEPRKSLSGLALRQQRIEHSIVTFAHKVYRPVLAWAVERRVLTTSLFVAAFIVAMGLFSSGWVRFYFQPQVESEQIYINVELPTGTPYARALEVLDHLQKAEMALIGEVEKAAEATGKGSGQLIEGWYTRSRRDSVIAIVALAPPEVRAMSAREAADRFRQLVGEIPDADAIEVNYTLNNNGSDLTYLLKHRDDEQLQAASKALQAKLASYESTFYVRDSQRGGLDEILLELKPGAEKLGITLADVSRQVRQAYFGEEVQRLPRENGDVKVMVKYPRDLRSRLSSLDQFRVRTADGREVPLMSVVDIELGAGVQRIQRRDGERVVYVRADMAQSAISDITQDINEQYLPELEAEYPGLAILKGGAQEAEEEFFNEIAALYAIAFFVMYALIAIAFHSYWLPLLIMTAIPFGFMGAVFGHLIFDLPMALFSYFGIGAAAGVVVNDNLVLVDYMRRLREQGQSIKEAVLNAGVNRFRPILLTTVTTFVGLIPIMSERSTDAQFLKPAVLSLAFGVLFALFVSLLMVPALYVIGDDVSRVATRLKNRILGRSTQPVAESQQAGA</sequence>
<keyword evidence="1" id="KW-0812">Transmembrane</keyword>
<organism evidence="2 3">
    <name type="scientific">Parahalioglobus pacificus</name>
    <dbReference type="NCBI Taxonomy" id="930806"/>
    <lineage>
        <taxon>Bacteria</taxon>
        <taxon>Pseudomonadati</taxon>
        <taxon>Pseudomonadota</taxon>
        <taxon>Gammaproteobacteria</taxon>
        <taxon>Cellvibrionales</taxon>
        <taxon>Halieaceae</taxon>
        <taxon>Parahalioglobus</taxon>
    </lineage>
</organism>
<feature type="transmembrane region" description="Helical" evidence="1">
    <location>
        <begin position="355"/>
        <end position="373"/>
    </location>
</feature>
<keyword evidence="1" id="KW-0472">Membrane</keyword>
<dbReference type="SUPFAM" id="SSF82693">
    <property type="entry name" value="Multidrug efflux transporter AcrB pore domain, PN1, PN2, PC1 and PC2 subdomains"/>
    <property type="match status" value="1"/>
</dbReference>